<sequence length="114" mass="12677">MLLRNRIEGAYWKQLLKIRGTDQIPRNTSTGTVHSSGPACNDNKNNNCCLCRLEGLTSSRSGNDISFGLTEAETNRHTDLWPRHCPYGTVGRGFGPSLRRARSLRADRGGTCRE</sequence>
<dbReference type="Proteomes" id="UP001221898">
    <property type="component" value="Unassembled WGS sequence"/>
</dbReference>
<dbReference type="AlphaFoldDB" id="A0AAD7SF19"/>
<organism evidence="2 3">
    <name type="scientific">Aldrovandia affinis</name>
    <dbReference type="NCBI Taxonomy" id="143900"/>
    <lineage>
        <taxon>Eukaryota</taxon>
        <taxon>Metazoa</taxon>
        <taxon>Chordata</taxon>
        <taxon>Craniata</taxon>
        <taxon>Vertebrata</taxon>
        <taxon>Euteleostomi</taxon>
        <taxon>Actinopterygii</taxon>
        <taxon>Neopterygii</taxon>
        <taxon>Teleostei</taxon>
        <taxon>Notacanthiformes</taxon>
        <taxon>Halosauridae</taxon>
        <taxon>Aldrovandia</taxon>
    </lineage>
</organism>
<accession>A0AAD7SF19</accession>
<feature type="region of interest" description="Disordered" evidence="1">
    <location>
        <begin position="92"/>
        <end position="114"/>
    </location>
</feature>
<evidence type="ECO:0000256" key="1">
    <source>
        <dbReference type="SAM" id="MobiDB-lite"/>
    </source>
</evidence>
<protein>
    <submittedName>
        <fullName evidence="2">Uncharacterized protein</fullName>
    </submittedName>
</protein>
<reference evidence="2" key="1">
    <citation type="journal article" date="2023" name="Science">
        <title>Genome structures resolve the early diversification of teleost fishes.</title>
        <authorList>
            <person name="Parey E."/>
            <person name="Louis A."/>
            <person name="Montfort J."/>
            <person name="Bouchez O."/>
            <person name="Roques C."/>
            <person name="Iampietro C."/>
            <person name="Lluch J."/>
            <person name="Castinel A."/>
            <person name="Donnadieu C."/>
            <person name="Desvignes T."/>
            <person name="Floi Bucao C."/>
            <person name="Jouanno E."/>
            <person name="Wen M."/>
            <person name="Mejri S."/>
            <person name="Dirks R."/>
            <person name="Jansen H."/>
            <person name="Henkel C."/>
            <person name="Chen W.J."/>
            <person name="Zahm M."/>
            <person name="Cabau C."/>
            <person name="Klopp C."/>
            <person name="Thompson A.W."/>
            <person name="Robinson-Rechavi M."/>
            <person name="Braasch I."/>
            <person name="Lecointre G."/>
            <person name="Bobe J."/>
            <person name="Postlethwait J.H."/>
            <person name="Berthelot C."/>
            <person name="Roest Crollius H."/>
            <person name="Guiguen Y."/>
        </authorList>
    </citation>
    <scope>NUCLEOTIDE SEQUENCE</scope>
    <source>
        <strain evidence="2">NC1722</strain>
    </source>
</reference>
<feature type="compositionally biased region" description="Basic and acidic residues" evidence="1">
    <location>
        <begin position="104"/>
        <end position="114"/>
    </location>
</feature>
<keyword evidence="3" id="KW-1185">Reference proteome</keyword>
<evidence type="ECO:0000313" key="3">
    <source>
        <dbReference type="Proteomes" id="UP001221898"/>
    </source>
</evidence>
<dbReference type="EMBL" id="JAINUG010000071">
    <property type="protein sequence ID" value="KAJ8401371.1"/>
    <property type="molecule type" value="Genomic_DNA"/>
</dbReference>
<comment type="caution">
    <text evidence="2">The sequence shown here is derived from an EMBL/GenBank/DDBJ whole genome shotgun (WGS) entry which is preliminary data.</text>
</comment>
<proteinExistence type="predicted"/>
<evidence type="ECO:0000313" key="2">
    <source>
        <dbReference type="EMBL" id="KAJ8401371.1"/>
    </source>
</evidence>
<name>A0AAD7SF19_9TELE</name>
<gene>
    <name evidence="2" type="ORF">AAFF_G00386020</name>
</gene>